<feature type="region of interest" description="Disordered" evidence="9">
    <location>
        <begin position="699"/>
        <end position="1011"/>
    </location>
</feature>
<dbReference type="Gene3D" id="1.10.8.60">
    <property type="match status" value="1"/>
</dbReference>
<dbReference type="InterPro" id="IPR000642">
    <property type="entry name" value="Peptidase_M41"/>
</dbReference>
<feature type="region of interest" description="Disordered" evidence="9">
    <location>
        <begin position="331"/>
        <end position="361"/>
    </location>
</feature>
<feature type="compositionally biased region" description="Polar residues" evidence="9">
    <location>
        <begin position="770"/>
        <end position="784"/>
    </location>
</feature>
<keyword evidence="4" id="KW-0645">Protease</keyword>
<name>A0ABQ7G0Y9_DUNSA</name>
<evidence type="ECO:0000256" key="10">
    <source>
        <dbReference type="SAM" id="Phobius"/>
    </source>
</evidence>
<feature type="domain" description="AAA+ ATPase" evidence="11">
    <location>
        <begin position="400"/>
        <end position="508"/>
    </location>
</feature>
<dbReference type="PANTHER" id="PTHR23076">
    <property type="entry name" value="METALLOPROTEASE M41 FTSH"/>
    <property type="match status" value="1"/>
</dbReference>
<feature type="compositionally biased region" description="Polar residues" evidence="9">
    <location>
        <begin position="802"/>
        <end position="811"/>
    </location>
</feature>
<dbReference type="Pfam" id="PF17862">
    <property type="entry name" value="AAA_lid_3"/>
    <property type="match status" value="1"/>
</dbReference>
<feature type="compositionally biased region" description="Low complexity" evidence="9">
    <location>
        <begin position="955"/>
        <end position="969"/>
    </location>
</feature>
<dbReference type="Gene3D" id="3.40.50.300">
    <property type="entry name" value="P-loop containing nucleotide triphosphate hydrolases"/>
    <property type="match status" value="2"/>
</dbReference>
<evidence type="ECO:0000256" key="8">
    <source>
        <dbReference type="ARBA" id="ARBA00023049"/>
    </source>
</evidence>
<evidence type="ECO:0000256" key="3">
    <source>
        <dbReference type="ARBA" id="ARBA00010550"/>
    </source>
</evidence>
<gene>
    <name evidence="12" type="ORF">DUNSADRAFT_17862</name>
</gene>
<evidence type="ECO:0000256" key="7">
    <source>
        <dbReference type="ARBA" id="ARBA00022833"/>
    </source>
</evidence>
<comment type="caution">
    <text evidence="12">The sequence shown here is derived from an EMBL/GenBank/DDBJ whole genome shotgun (WGS) entry which is preliminary data.</text>
</comment>
<feature type="compositionally biased region" description="Gly residues" evidence="9">
    <location>
        <begin position="709"/>
        <end position="718"/>
    </location>
</feature>
<feature type="compositionally biased region" description="Basic and acidic residues" evidence="9">
    <location>
        <begin position="813"/>
        <end position="833"/>
    </location>
</feature>
<dbReference type="PANTHER" id="PTHR23076:SF97">
    <property type="entry name" value="ATP-DEPENDENT ZINC METALLOPROTEASE YME1L1"/>
    <property type="match status" value="1"/>
</dbReference>
<dbReference type="InterPro" id="IPR003959">
    <property type="entry name" value="ATPase_AAA_core"/>
</dbReference>
<feature type="region of interest" description="Disordered" evidence="9">
    <location>
        <begin position="49"/>
        <end position="168"/>
    </location>
</feature>
<dbReference type="SUPFAM" id="SSF52540">
    <property type="entry name" value="P-loop containing nucleoside triphosphate hydrolases"/>
    <property type="match status" value="1"/>
</dbReference>
<dbReference type="SMART" id="SM00382">
    <property type="entry name" value="AAA"/>
    <property type="match status" value="1"/>
</dbReference>
<comment type="similarity">
    <text evidence="2">In the C-terminal section; belongs to the peptidase M41 family.</text>
</comment>
<keyword evidence="5" id="KW-0479">Metal-binding</keyword>
<feature type="compositionally biased region" description="Polar residues" evidence="9">
    <location>
        <begin position="874"/>
        <end position="889"/>
    </location>
</feature>
<feature type="compositionally biased region" description="Basic and acidic residues" evidence="9">
    <location>
        <begin position="100"/>
        <end position="118"/>
    </location>
</feature>
<dbReference type="InterPro" id="IPR027417">
    <property type="entry name" value="P-loop_NTPase"/>
</dbReference>
<evidence type="ECO:0000256" key="6">
    <source>
        <dbReference type="ARBA" id="ARBA00022801"/>
    </source>
</evidence>
<dbReference type="InterPro" id="IPR003960">
    <property type="entry name" value="ATPase_AAA_CS"/>
</dbReference>
<dbReference type="Gene3D" id="1.20.58.760">
    <property type="entry name" value="Peptidase M41"/>
    <property type="match status" value="2"/>
</dbReference>
<feature type="compositionally biased region" description="Low complexity" evidence="9">
    <location>
        <begin position="331"/>
        <end position="348"/>
    </location>
</feature>
<dbReference type="Proteomes" id="UP000815325">
    <property type="component" value="Unassembled WGS sequence"/>
</dbReference>
<evidence type="ECO:0000259" key="11">
    <source>
        <dbReference type="SMART" id="SM00382"/>
    </source>
</evidence>
<protein>
    <recommendedName>
        <fullName evidence="11">AAA+ ATPase domain-containing protein</fullName>
    </recommendedName>
</protein>
<evidence type="ECO:0000256" key="1">
    <source>
        <dbReference type="ARBA" id="ARBA00001947"/>
    </source>
</evidence>
<dbReference type="Pfam" id="PF00004">
    <property type="entry name" value="AAA"/>
    <property type="match status" value="2"/>
</dbReference>
<dbReference type="InterPro" id="IPR041569">
    <property type="entry name" value="AAA_lid_3"/>
</dbReference>
<keyword evidence="6" id="KW-0378">Hydrolase</keyword>
<feature type="compositionally biased region" description="Basic and acidic residues" evidence="9">
    <location>
        <begin position="350"/>
        <end position="361"/>
    </location>
</feature>
<keyword evidence="13" id="KW-1185">Reference proteome</keyword>
<evidence type="ECO:0000313" key="13">
    <source>
        <dbReference type="Proteomes" id="UP000815325"/>
    </source>
</evidence>
<evidence type="ECO:0000256" key="9">
    <source>
        <dbReference type="SAM" id="MobiDB-lite"/>
    </source>
</evidence>
<organism evidence="12 13">
    <name type="scientific">Dunaliella salina</name>
    <name type="common">Green alga</name>
    <name type="synonym">Protococcus salinus</name>
    <dbReference type="NCBI Taxonomy" id="3046"/>
    <lineage>
        <taxon>Eukaryota</taxon>
        <taxon>Viridiplantae</taxon>
        <taxon>Chlorophyta</taxon>
        <taxon>core chlorophytes</taxon>
        <taxon>Chlorophyceae</taxon>
        <taxon>CS clade</taxon>
        <taxon>Chlamydomonadales</taxon>
        <taxon>Dunaliellaceae</taxon>
        <taxon>Dunaliella</taxon>
    </lineage>
</organism>
<keyword evidence="10" id="KW-0472">Membrane</keyword>
<dbReference type="SUPFAM" id="SSF140990">
    <property type="entry name" value="FtsH protease domain-like"/>
    <property type="match status" value="1"/>
</dbReference>
<evidence type="ECO:0000313" key="12">
    <source>
        <dbReference type="EMBL" id="KAF5828279.1"/>
    </source>
</evidence>
<evidence type="ECO:0000256" key="5">
    <source>
        <dbReference type="ARBA" id="ARBA00022723"/>
    </source>
</evidence>
<dbReference type="PROSITE" id="PS00674">
    <property type="entry name" value="AAA"/>
    <property type="match status" value="1"/>
</dbReference>
<keyword evidence="7" id="KW-0862">Zinc</keyword>
<feature type="compositionally biased region" description="Polar residues" evidence="9">
    <location>
        <begin position="69"/>
        <end position="84"/>
    </location>
</feature>
<keyword evidence="10" id="KW-0812">Transmembrane</keyword>
<evidence type="ECO:0000256" key="4">
    <source>
        <dbReference type="ARBA" id="ARBA00022670"/>
    </source>
</evidence>
<dbReference type="InterPro" id="IPR003593">
    <property type="entry name" value="AAA+_ATPase"/>
</dbReference>
<proteinExistence type="inferred from homology"/>
<keyword evidence="8" id="KW-0482">Metalloprotease</keyword>
<feature type="compositionally biased region" description="Low complexity" evidence="9">
    <location>
        <begin position="891"/>
        <end position="909"/>
    </location>
</feature>
<dbReference type="Pfam" id="PF01434">
    <property type="entry name" value="Peptidase_M41"/>
    <property type="match status" value="1"/>
</dbReference>
<feature type="compositionally biased region" description="Low complexity" evidence="9">
    <location>
        <begin position="728"/>
        <end position="757"/>
    </location>
</feature>
<feature type="transmembrane region" description="Helical" evidence="10">
    <location>
        <begin position="297"/>
        <end position="317"/>
    </location>
</feature>
<feature type="compositionally biased region" description="Low complexity" evidence="9">
    <location>
        <begin position="785"/>
        <end position="799"/>
    </location>
</feature>
<dbReference type="EMBL" id="MU070329">
    <property type="protein sequence ID" value="KAF5828279.1"/>
    <property type="molecule type" value="Genomic_DNA"/>
</dbReference>
<sequence>MFGLPGSSPGAVEPRRYLRSSRQHCGRFCGGLSPRKYLGCALSRRAQRPIFSAPASRSNNDAAGAGDQTGRQGSPSGSGPNTEQVEGKAVVSAAEGSTIHNDKSFNSDKEAGSNKEEEQLQQQQQPFPAANGKGSEGEIEDEGPPSPHQQQQQHHQQQQQQELKDPDSPWKELAAAMTALAAFFRSAGHGILALLNRLPLWMQQQHLKKLREAAEEDPKSADKHASLLSELNKVNPREVILRVESKQYASGAAVVAEYLRALVITGKLADYASTAPPDRGEDHRSMSQLLREMQTQAVWALLTTVMLIVGMAFLWLVGSQAMRRMQASSPSSTAAVGSAAGSSSGSPSLDPKEYKKEELPEKSVKSFRDVRGCDEAKEELQEVVEFLKNPAKFTRLGAKLPKGVLLTGPPGTGKTLLARAVAGVCSRAAKKKAPCIVFIDEIDAIGGNRKHWENHARKTLNQLLVEMDGFESNEGVIVMAATNLAETLDPALKRPGRFDRQMLHLRSKQLQCISFSGADISNLVNEAALSAAKEGADIIAPHMLDQAFDKIRMGVERKSVRRSEQARKRTAYHEAGHAIVALHTPGASPIHKATIVPRGHALGMVSQATDMARYMVSECGMNDVVGPMYVSEGDARVNVLSETVKERIDAQVRNVLVEARTGVMELLQTHVTELHSLAGALIEVETLTSKQINALLGLGTAEETSTPGSSGGSNGGSGSDKQKDPLDPAGVLAPGVPVPTAQVSSPSTSSTPSTSTPSPVPDQHHHHQASIPSTPLSFAPSSTPSVRAAAGGSVEAEVAQRPPTTSMNSPTEVHPHLQHHDQHRDQHHLEHQHHPQRQQGRQRTGVPLTIQSSQPAVHPDDTSPHVSWPLQGGSPASSQPSTHRPSNGAISPAGGAATATEAATYSSPAQTGWPGGASAPSAHQEGPLLHSSNAQGEHRQQGWPQIGWGKGRGQQGLSSGSSVASGSNQHTPAAQGQHEGELKGSGVTQGAAPLPLQHHHHLFAEGSDVSE</sequence>
<comment type="similarity">
    <text evidence="3">In the N-terminal section; belongs to the AAA ATPase family.</text>
</comment>
<evidence type="ECO:0000256" key="2">
    <source>
        <dbReference type="ARBA" id="ARBA00010044"/>
    </source>
</evidence>
<feature type="compositionally biased region" description="Low complexity" evidence="9">
    <location>
        <begin position="148"/>
        <end position="161"/>
    </location>
</feature>
<keyword evidence="10" id="KW-1133">Transmembrane helix</keyword>
<reference evidence="12" key="1">
    <citation type="submission" date="2017-08" db="EMBL/GenBank/DDBJ databases">
        <authorList>
            <person name="Polle J.E."/>
            <person name="Barry K."/>
            <person name="Cushman J."/>
            <person name="Schmutz J."/>
            <person name="Tran D."/>
            <person name="Hathwaick L.T."/>
            <person name="Yim W.C."/>
            <person name="Jenkins J."/>
            <person name="Mckie-Krisberg Z.M."/>
            <person name="Prochnik S."/>
            <person name="Lindquist E."/>
            <person name="Dockter R.B."/>
            <person name="Adam C."/>
            <person name="Molina H."/>
            <person name="Bunkerborg J."/>
            <person name="Jin E."/>
            <person name="Buchheim M."/>
            <person name="Magnuson J."/>
        </authorList>
    </citation>
    <scope>NUCLEOTIDE SEQUENCE</scope>
    <source>
        <strain evidence="12">CCAP 19/18</strain>
    </source>
</reference>
<accession>A0ABQ7G0Y9</accession>
<dbReference type="InterPro" id="IPR037219">
    <property type="entry name" value="Peptidase_M41-like"/>
</dbReference>
<comment type="cofactor">
    <cofactor evidence="1">
        <name>Zn(2+)</name>
        <dbReference type="ChEBI" id="CHEBI:29105"/>
    </cofactor>
</comment>